<gene>
    <name evidence="1" type="ORF">P8192_00940</name>
</gene>
<organism evidence="1 2">
    <name type="scientific">Citricoccus muralis</name>
    <dbReference type="NCBI Taxonomy" id="169134"/>
    <lineage>
        <taxon>Bacteria</taxon>
        <taxon>Bacillati</taxon>
        <taxon>Actinomycetota</taxon>
        <taxon>Actinomycetes</taxon>
        <taxon>Micrococcales</taxon>
        <taxon>Micrococcaceae</taxon>
        <taxon>Citricoccus</taxon>
    </lineage>
</organism>
<evidence type="ECO:0000313" key="1">
    <source>
        <dbReference type="EMBL" id="WFP16726.1"/>
    </source>
</evidence>
<sequence length="265" mass="29512">MDATTSTSWEYVPANPAAIKPVDDYSHLLYARGYVIHTDQHSPVVPDFWLRTRFADRIVRWDPRGTLAAYDDGQCGILIFGHALHSELGTTDMRTIGQHLLDARREGRQQYLDALEDQFGQFIVVDREGDDIRFQTDAIGLRAAFHNEDASLIAAHVRAVGLTLNAPDSKWVEWVSNTRNNDFPGRATRYEGVWQLLPNSEVQLGTGKINRVGPRPYTPLTVEQAADLMVPILERQVEILLSSGRQVLVSASAGVDSRTSLAAFA</sequence>
<dbReference type="EMBL" id="CP121252">
    <property type="protein sequence ID" value="WFP16726.1"/>
    <property type="molecule type" value="Genomic_DNA"/>
</dbReference>
<reference evidence="1 2" key="1">
    <citation type="submission" date="2023-04" db="EMBL/GenBank/DDBJ databases">
        <title>Funneling lignin-derived compounds into biodiesel using alkali-halophilic Citricoccus sp. P2.</title>
        <authorList>
            <person name="Luo C.-B."/>
        </authorList>
    </citation>
    <scope>NUCLEOTIDE SEQUENCE [LARGE SCALE GENOMIC DNA]</scope>
    <source>
        <strain evidence="1 2">P2</strain>
    </source>
</reference>
<dbReference type="Proteomes" id="UP001219037">
    <property type="component" value="Chromosome"/>
</dbReference>
<dbReference type="RefSeq" id="WP_278157823.1">
    <property type="nucleotide sequence ID" value="NZ_CP121252.1"/>
</dbReference>
<keyword evidence="2" id="KW-1185">Reference proteome</keyword>
<evidence type="ECO:0000313" key="2">
    <source>
        <dbReference type="Proteomes" id="UP001219037"/>
    </source>
</evidence>
<accession>A0ABY8H6S5</accession>
<proteinExistence type="predicted"/>
<protein>
    <submittedName>
        <fullName evidence="1">Uncharacterized protein</fullName>
    </submittedName>
</protein>
<name>A0ABY8H6S5_9MICC</name>